<evidence type="ECO:0000256" key="2">
    <source>
        <dbReference type="SAM" id="SignalP"/>
    </source>
</evidence>
<dbReference type="RefSeq" id="XP_035887362.1">
    <property type="nucleotide sequence ID" value="XM_036031469.1"/>
</dbReference>
<dbReference type="GeneID" id="114514586"/>
<evidence type="ECO:0000256" key="1">
    <source>
        <dbReference type="ARBA" id="ARBA00022729"/>
    </source>
</evidence>
<evidence type="ECO:0000313" key="4">
    <source>
        <dbReference type="Proteomes" id="UP000504628"/>
    </source>
</evidence>
<dbReference type="Pfam" id="PF00021">
    <property type="entry name" value="UPAR_LY6"/>
    <property type="match status" value="1"/>
</dbReference>
<feature type="signal peptide" evidence="2">
    <location>
        <begin position="1"/>
        <end position="16"/>
    </location>
</feature>
<dbReference type="PANTHER" id="PTHR15049">
    <property type="entry name" value="GLYCOSYL-PHOSPHATIDYLINOSITOL-ANCHORED MOLECULE-LIKE PROTEIN-RELATED"/>
    <property type="match status" value="1"/>
</dbReference>
<dbReference type="SUPFAM" id="SSF57302">
    <property type="entry name" value="Snake toxin-like"/>
    <property type="match status" value="1"/>
</dbReference>
<dbReference type="InterPro" id="IPR016054">
    <property type="entry name" value="LY6_UPA_recep-like"/>
</dbReference>
<proteinExistence type="predicted"/>
<dbReference type="OrthoDB" id="9837583at2759"/>
<name>A0A7E6E8S8_9CHIR</name>
<accession>A0A7E6E8S8</accession>
<feature type="domain" description="UPAR/Ly6" evidence="3">
    <location>
        <begin position="39"/>
        <end position="133"/>
    </location>
</feature>
<dbReference type="InterPro" id="IPR045860">
    <property type="entry name" value="Snake_toxin-like_sf"/>
</dbReference>
<dbReference type="CTD" id="2765"/>
<sequence length="179" mass="19310">MLLLGALLLATVLTLADPNTSATAGDSELSVRCKWTYNVQCFSCAVINTFQCSNTRVCPYETRRCMTLAIRVNARELLVYKNCTDNCSFVYAAMQPGPAPKANMKRNSFYWALCCGSMTCNSGGPANVERDVGEPQTIEEAVQGAERLRGTGPLLTAASLLLSGALARPLPSPEHFLPP</sequence>
<dbReference type="SMART" id="SM00134">
    <property type="entry name" value="LU"/>
    <property type="match status" value="1"/>
</dbReference>
<evidence type="ECO:0000259" key="3">
    <source>
        <dbReference type="SMART" id="SM00134"/>
    </source>
</evidence>
<feature type="chain" id="PRO_5028905508" evidence="2">
    <location>
        <begin position="17"/>
        <end position="179"/>
    </location>
</feature>
<dbReference type="InterPro" id="IPR052874">
    <property type="entry name" value="Sperm-ZP_regulatory"/>
</dbReference>
<dbReference type="PROSITE" id="PS00983">
    <property type="entry name" value="LY6_UPAR"/>
    <property type="match status" value="1"/>
</dbReference>
<keyword evidence="1 2" id="KW-0732">Signal</keyword>
<dbReference type="Gene3D" id="2.10.60.10">
    <property type="entry name" value="CD59"/>
    <property type="match status" value="1"/>
</dbReference>
<dbReference type="AlphaFoldDB" id="A0A7E6E8S8"/>
<dbReference type="PANTHER" id="PTHR15049:SF2">
    <property type="entry name" value="GLYCOSYL-PHOSPHATIDYLINOSITOL-ANCHORED MOLECULE-LIKE PROTEIN"/>
    <property type="match status" value="1"/>
</dbReference>
<keyword evidence="4" id="KW-1185">Reference proteome</keyword>
<evidence type="ECO:0000313" key="5">
    <source>
        <dbReference type="RefSeq" id="XP_035887362.1"/>
    </source>
</evidence>
<protein>
    <submittedName>
        <fullName evidence="5">Glycosyl-phosphatidylinositol-anchored molecule-like protein</fullName>
    </submittedName>
</protein>
<dbReference type="InterPro" id="IPR018363">
    <property type="entry name" value="CD59_antigen_CS"/>
</dbReference>
<dbReference type="Proteomes" id="UP000504628">
    <property type="component" value="Chromosome 7"/>
</dbReference>
<gene>
    <name evidence="5" type="primary">GML</name>
</gene>
<reference evidence="5" key="1">
    <citation type="submission" date="2025-08" db="UniProtKB">
        <authorList>
            <consortium name="RefSeq"/>
        </authorList>
    </citation>
    <scope>IDENTIFICATION</scope>
    <source>
        <tissue evidence="5">Muscle</tissue>
    </source>
</reference>
<dbReference type="InParanoid" id="A0A7E6E8S8"/>
<dbReference type="KEGG" id="pdic:114514586"/>
<organism evidence="4 5">
    <name type="scientific">Phyllostomus discolor</name>
    <name type="common">pale spear-nosed bat</name>
    <dbReference type="NCBI Taxonomy" id="89673"/>
    <lineage>
        <taxon>Eukaryota</taxon>
        <taxon>Metazoa</taxon>
        <taxon>Chordata</taxon>
        <taxon>Craniata</taxon>
        <taxon>Vertebrata</taxon>
        <taxon>Euteleostomi</taxon>
        <taxon>Mammalia</taxon>
        <taxon>Eutheria</taxon>
        <taxon>Laurasiatheria</taxon>
        <taxon>Chiroptera</taxon>
        <taxon>Yangochiroptera</taxon>
        <taxon>Phyllostomidae</taxon>
        <taxon>Phyllostominae</taxon>
        <taxon>Phyllostomus</taxon>
    </lineage>
</organism>